<feature type="region of interest" description="Disordered" evidence="1">
    <location>
        <begin position="378"/>
        <end position="435"/>
    </location>
</feature>
<feature type="compositionally biased region" description="Low complexity" evidence="1">
    <location>
        <begin position="409"/>
        <end position="430"/>
    </location>
</feature>
<feature type="compositionally biased region" description="Gly residues" evidence="1">
    <location>
        <begin position="346"/>
        <end position="357"/>
    </location>
</feature>
<evidence type="ECO:0000313" key="3">
    <source>
        <dbReference type="EMBL" id="KAG2498790.1"/>
    </source>
</evidence>
<protein>
    <submittedName>
        <fullName evidence="3">Uncharacterized protein</fullName>
    </submittedName>
</protein>
<dbReference type="Proteomes" id="UP000612055">
    <property type="component" value="Unassembled WGS sequence"/>
</dbReference>
<sequence length="473" mass="46744">MGFLNAGYPPSSGKGGATSVWDRRVGSTDLNVKQAVIIGAFVILFALVLGASALVLCCRCCGCGVFKPAKHPLEQPRNKHRREGGGMRLFITIPPHHAAFPRHCRLPSDHAIAPARCAVVLEQDSERLSNASSAGGDRHSAGSVGSSRCKRAAHVPGPGSEAAAARQPAGGARKGSTGGGTAASSSVISDVYDNDAFEEEYSEAMLYELATRRVALAARSDLLPSAMAQAGAQRPATPTHVVFAPAHPPLPPLSPKFPACPAPSPGTYDYAYASGSGSVTGASGGTGGGASTGGHAAGGTCCGAGGSTGGSASARGSTGGPFAGPGGALAAESSLEQARAAFFGGGGKKPAAGGQGSGQKSPRAAAACLRPHVSVSTASTSTVSSVNSQLSLPSDQASKRAVVEGEGPDAGPAAGAAAGAGAAQGMGEAQQARDGRAMAPGALGAEASGVEPLVVEVIVPVVSLRQFWRKPVD</sequence>
<evidence type="ECO:0000256" key="1">
    <source>
        <dbReference type="SAM" id="MobiDB-lite"/>
    </source>
</evidence>
<feature type="region of interest" description="Disordered" evidence="1">
    <location>
        <begin position="306"/>
        <end position="331"/>
    </location>
</feature>
<dbReference type="AlphaFoldDB" id="A0A836C3H2"/>
<keyword evidence="2" id="KW-1133">Transmembrane helix</keyword>
<feature type="compositionally biased region" description="Gly residues" evidence="1">
    <location>
        <begin position="317"/>
        <end position="327"/>
    </location>
</feature>
<dbReference type="EMBL" id="JAEHOE010000009">
    <property type="protein sequence ID" value="KAG2498790.1"/>
    <property type="molecule type" value="Genomic_DNA"/>
</dbReference>
<keyword evidence="2" id="KW-0472">Membrane</keyword>
<feature type="region of interest" description="Disordered" evidence="1">
    <location>
        <begin position="128"/>
        <end position="185"/>
    </location>
</feature>
<comment type="caution">
    <text evidence="3">The sequence shown here is derived from an EMBL/GenBank/DDBJ whole genome shotgun (WGS) entry which is preliminary data.</text>
</comment>
<reference evidence="3" key="1">
    <citation type="journal article" date="2020" name="bioRxiv">
        <title>Comparative genomics of Chlamydomonas.</title>
        <authorList>
            <person name="Craig R.J."/>
            <person name="Hasan A.R."/>
            <person name="Ness R.W."/>
            <person name="Keightley P.D."/>
        </authorList>
    </citation>
    <scope>NUCLEOTIDE SEQUENCE</scope>
    <source>
        <strain evidence="3">CCAP 11/70</strain>
    </source>
</reference>
<evidence type="ECO:0000256" key="2">
    <source>
        <dbReference type="SAM" id="Phobius"/>
    </source>
</evidence>
<accession>A0A836C3H2</accession>
<proteinExistence type="predicted"/>
<feature type="region of interest" description="Disordered" evidence="1">
    <location>
        <begin position="346"/>
        <end position="365"/>
    </location>
</feature>
<feature type="transmembrane region" description="Helical" evidence="2">
    <location>
        <begin position="35"/>
        <end position="56"/>
    </location>
</feature>
<feature type="compositionally biased region" description="Low complexity" evidence="1">
    <location>
        <begin position="378"/>
        <end position="388"/>
    </location>
</feature>
<feature type="compositionally biased region" description="Low complexity" evidence="1">
    <location>
        <begin position="162"/>
        <end position="171"/>
    </location>
</feature>
<keyword evidence="2" id="KW-0812">Transmembrane</keyword>
<feature type="compositionally biased region" description="Gly residues" evidence="1">
    <location>
        <begin position="172"/>
        <end position="181"/>
    </location>
</feature>
<name>A0A836C3H2_9CHLO</name>
<keyword evidence="4" id="KW-1185">Reference proteome</keyword>
<evidence type="ECO:0000313" key="4">
    <source>
        <dbReference type="Proteomes" id="UP000612055"/>
    </source>
</evidence>
<gene>
    <name evidence="3" type="ORF">HYH03_003529</name>
</gene>
<organism evidence="3 4">
    <name type="scientific">Edaphochlamys debaryana</name>
    <dbReference type="NCBI Taxonomy" id="47281"/>
    <lineage>
        <taxon>Eukaryota</taxon>
        <taxon>Viridiplantae</taxon>
        <taxon>Chlorophyta</taxon>
        <taxon>core chlorophytes</taxon>
        <taxon>Chlorophyceae</taxon>
        <taxon>CS clade</taxon>
        <taxon>Chlamydomonadales</taxon>
        <taxon>Chlamydomonadales incertae sedis</taxon>
        <taxon>Edaphochlamys</taxon>
    </lineage>
</organism>